<dbReference type="STRING" id="1406840.Q763_17380"/>
<keyword evidence="2" id="KW-0560">Oxidoreductase</keyword>
<name>A0A0A2LEV9_9FLAO</name>
<keyword evidence="3" id="KW-1185">Reference proteome</keyword>
<dbReference type="Pfam" id="PF02627">
    <property type="entry name" value="CMD"/>
    <property type="match status" value="1"/>
</dbReference>
<dbReference type="PANTHER" id="PTHR35446:SF3">
    <property type="entry name" value="CMD DOMAIN-CONTAINING PROTEIN"/>
    <property type="match status" value="1"/>
</dbReference>
<dbReference type="GO" id="GO:0051920">
    <property type="term" value="F:peroxiredoxin activity"/>
    <property type="evidence" value="ECO:0007669"/>
    <property type="project" value="InterPro"/>
</dbReference>
<dbReference type="eggNOG" id="COG2128">
    <property type="taxonomic scope" value="Bacteria"/>
</dbReference>
<dbReference type="Gene3D" id="1.20.1290.10">
    <property type="entry name" value="AhpD-like"/>
    <property type="match status" value="1"/>
</dbReference>
<organism evidence="2 3">
    <name type="scientific">Flavobacterium beibuense F44-8</name>
    <dbReference type="NCBI Taxonomy" id="1406840"/>
    <lineage>
        <taxon>Bacteria</taxon>
        <taxon>Pseudomonadati</taxon>
        <taxon>Bacteroidota</taxon>
        <taxon>Flavobacteriia</taxon>
        <taxon>Flavobacteriales</taxon>
        <taxon>Flavobacteriaceae</taxon>
        <taxon>Flavobacterium</taxon>
    </lineage>
</organism>
<dbReference type="RefSeq" id="WP_035136259.1">
    <property type="nucleotide sequence ID" value="NZ_JRLV01000037.1"/>
</dbReference>
<dbReference type="InterPro" id="IPR004675">
    <property type="entry name" value="AhpD_core"/>
</dbReference>
<dbReference type="EMBL" id="JRLV01000037">
    <property type="protein sequence ID" value="KGO78647.1"/>
    <property type="molecule type" value="Genomic_DNA"/>
</dbReference>
<proteinExistence type="predicted"/>
<evidence type="ECO:0000259" key="1">
    <source>
        <dbReference type="Pfam" id="PF02627"/>
    </source>
</evidence>
<dbReference type="PANTHER" id="PTHR35446">
    <property type="entry name" value="SI:CH211-175M2.5"/>
    <property type="match status" value="1"/>
</dbReference>
<dbReference type="AlphaFoldDB" id="A0A0A2LEV9"/>
<dbReference type="InterPro" id="IPR003779">
    <property type="entry name" value="CMD-like"/>
</dbReference>
<dbReference type="Proteomes" id="UP000030129">
    <property type="component" value="Unassembled WGS sequence"/>
</dbReference>
<gene>
    <name evidence="2" type="ORF">Q763_17380</name>
</gene>
<comment type="caution">
    <text evidence="2">The sequence shown here is derived from an EMBL/GenBank/DDBJ whole genome shotgun (WGS) entry which is preliminary data.</text>
</comment>
<evidence type="ECO:0000313" key="2">
    <source>
        <dbReference type="EMBL" id="KGO78647.1"/>
    </source>
</evidence>
<keyword evidence="2" id="KW-0575">Peroxidase</keyword>
<sequence>MKNFIVPTKEQVSANNQEIFTNLEKMVGFVPNLYASFAYSENALGNYLTFQNGKSSLKAKEKEVVNLVVSQVNQCIYCLSAHTAIAKMNGFTDEQIIAIRKAEVDFDSKLSALAVLVKSIAENKGRADENALNNFFEAGYDKGNLIDVLLVVGDKTITNYLHALTDIPVDWPAVPAI</sequence>
<dbReference type="NCBIfam" id="TIGR00778">
    <property type="entry name" value="ahpD_dom"/>
    <property type="match status" value="1"/>
</dbReference>
<accession>A0A0A2LEV9</accession>
<dbReference type="SUPFAM" id="SSF69118">
    <property type="entry name" value="AhpD-like"/>
    <property type="match status" value="1"/>
</dbReference>
<dbReference type="InterPro" id="IPR029032">
    <property type="entry name" value="AhpD-like"/>
</dbReference>
<protein>
    <submittedName>
        <fullName evidence="2">Alkylhydroperoxidase</fullName>
    </submittedName>
</protein>
<feature type="domain" description="Carboxymuconolactone decarboxylase-like" evidence="1">
    <location>
        <begin position="50"/>
        <end position="105"/>
    </location>
</feature>
<reference evidence="2 3" key="1">
    <citation type="submission" date="2013-09" db="EMBL/GenBank/DDBJ databases">
        <authorList>
            <person name="Zeng Z."/>
            <person name="Chen C."/>
        </authorList>
    </citation>
    <scope>NUCLEOTIDE SEQUENCE [LARGE SCALE GENOMIC DNA]</scope>
    <source>
        <strain evidence="2 3">F44-8</strain>
    </source>
</reference>
<evidence type="ECO:0000313" key="3">
    <source>
        <dbReference type="Proteomes" id="UP000030129"/>
    </source>
</evidence>